<dbReference type="EMBL" id="HADW01005074">
    <property type="protein sequence ID" value="SBP06474.1"/>
    <property type="molecule type" value="Transcribed_RNA"/>
</dbReference>
<feature type="non-terminal residue" evidence="1">
    <location>
        <position position="78"/>
    </location>
</feature>
<sequence length="78" mass="8760">IGQSHRPSVITSSHPGAVRLSYPHVVSGLLVQRHNTSRSTSTSTLTVMKRVVLEKHHRQHFDCLLSCNFIQSLTDQLQ</sequence>
<proteinExistence type="predicted"/>
<gene>
    <name evidence="1" type="primary">NECAB1</name>
</gene>
<accession>A0A1A7WLS6</accession>
<protein>
    <submittedName>
        <fullName evidence="1">N-terminal EF-hand calcium binding protein 1</fullName>
    </submittedName>
</protein>
<evidence type="ECO:0000313" key="1">
    <source>
        <dbReference type="EMBL" id="SBP06474.1"/>
    </source>
</evidence>
<feature type="non-terminal residue" evidence="1">
    <location>
        <position position="1"/>
    </location>
</feature>
<organism evidence="1">
    <name type="scientific">Iconisemion striatum</name>
    <dbReference type="NCBI Taxonomy" id="60296"/>
    <lineage>
        <taxon>Eukaryota</taxon>
        <taxon>Metazoa</taxon>
        <taxon>Chordata</taxon>
        <taxon>Craniata</taxon>
        <taxon>Vertebrata</taxon>
        <taxon>Euteleostomi</taxon>
        <taxon>Actinopterygii</taxon>
        <taxon>Neopterygii</taxon>
        <taxon>Teleostei</taxon>
        <taxon>Neoteleostei</taxon>
        <taxon>Acanthomorphata</taxon>
        <taxon>Ovalentaria</taxon>
        <taxon>Atherinomorphae</taxon>
        <taxon>Cyprinodontiformes</taxon>
        <taxon>Nothobranchiidae</taxon>
        <taxon>Iconisemion</taxon>
    </lineage>
</organism>
<reference evidence="1" key="2">
    <citation type="submission" date="2016-06" db="EMBL/GenBank/DDBJ databases">
        <title>The genome of a short-lived fish provides insights into sex chromosome evolution and the genetic control of aging.</title>
        <authorList>
            <person name="Reichwald K."/>
            <person name="Felder M."/>
            <person name="Petzold A."/>
            <person name="Koch P."/>
            <person name="Groth M."/>
            <person name="Platzer M."/>
        </authorList>
    </citation>
    <scope>NUCLEOTIDE SEQUENCE</scope>
    <source>
        <tissue evidence="1">Brain</tissue>
    </source>
</reference>
<dbReference type="AlphaFoldDB" id="A0A1A7WLS6"/>
<name>A0A1A7WLS6_9TELE</name>
<reference evidence="1" key="1">
    <citation type="submission" date="2016-05" db="EMBL/GenBank/DDBJ databases">
        <authorList>
            <person name="Lavstsen T."/>
            <person name="Jespersen J.S."/>
        </authorList>
    </citation>
    <scope>NUCLEOTIDE SEQUENCE</scope>
    <source>
        <tissue evidence="1">Brain</tissue>
    </source>
</reference>